<comment type="caution">
    <text evidence="3">The sequence shown here is derived from an EMBL/GenBank/DDBJ whole genome shotgun (WGS) entry which is preliminary data.</text>
</comment>
<dbReference type="CDD" id="cd02966">
    <property type="entry name" value="TlpA_like_family"/>
    <property type="match status" value="1"/>
</dbReference>
<dbReference type="Gene3D" id="3.40.30.10">
    <property type="entry name" value="Glutaredoxin"/>
    <property type="match status" value="1"/>
</dbReference>
<dbReference type="InterPro" id="IPR017937">
    <property type="entry name" value="Thioredoxin_CS"/>
</dbReference>
<name>A0ABP8BYM5_9FLAO</name>
<proteinExistence type="predicted"/>
<dbReference type="Proteomes" id="UP001501496">
    <property type="component" value="Unassembled WGS sequence"/>
</dbReference>
<dbReference type="RefSeq" id="WP_344785820.1">
    <property type="nucleotide sequence ID" value="NZ_BAABCA010000001.1"/>
</dbReference>
<dbReference type="InterPro" id="IPR036249">
    <property type="entry name" value="Thioredoxin-like_sf"/>
</dbReference>
<evidence type="ECO:0000313" key="3">
    <source>
        <dbReference type="EMBL" id="GAA4230491.1"/>
    </source>
</evidence>
<evidence type="ECO:0000259" key="2">
    <source>
        <dbReference type="Pfam" id="PF00085"/>
    </source>
</evidence>
<keyword evidence="4" id="KW-1185">Reference proteome</keyword>
<sequence length="69" mass="8039">MKEKIVLLEFWASWCGPCCKENPNLVGNYEIFAVSLDTEKDGWLKAIKEDSLNWEHVSDLKCQKKTKLH</sequence>
<dbReference type="InterPro" id="IPR013766">
    <property type="entry name" value="Thioredoxin_domain"/>
</dbReference>
<evidence type="ECO:0000256" key="1">
    <source>
        <dbReference type="ARBA" id="ARBA00023284"/>
    </source>
</evidence>
<dbReference type="Pfam" id="PF00085">
    <property type="entry name" value="Thioredoxin"/>
    <property type="match status" value="1"/>
</dbReference>
<keyword evidence="1" id="KW-0676">Redox-active center</keyword>
<evidence type="ECO:0000313" key="4">
    <source>
        <dbReference type="Proteomes" id="UP001501496"/>
    </source>
</evidence>
<gene>
    <name evidence="3" type="ORF">GCM10022291_00780</name>
</gene>
<protein>
    <recommendedName>
        <fullName evidence="2">Thioredoxin domain-containing protein</fullName>
    </recommendedName>
</protein>
<dbReference type="PROSITE" id="PS00194">
    <property type="entry name" value="THIOREDOXIN_1"/>
    <property type="match status" value="1"/>
</dbReference>
<organism evidence="3 4">
    <name type="scientific">Postechiella marina</name>
    <dbReference type="NCBI Taxonomy" id="943941"/>
    <lineage>
        <taxon>Bacteria</taxon>
        <taxon>Pseudomonadati</taxon>
        <taxon>Bacteroidota</taxon>
        <taxon>Flavobacteriia</taxon>
        <taxon>Flavobacteriales</taxon>
        <taxon>Flavobacteriaceae</taxon>
        <taxon>Postechiella</taxon>
    </lineage>
</organism>
<dbReference type="SUPFAM" id="SSF52833">
    <property type="entry name" value="Thioredoxin-like"/>
    <property type="match status" value="1"/>
</dbReference>
<accession>A0ABP8BYM5</accession>
<dbReference type="EMBL" id="BAABCA010000001">
    <property type="protein sequence ID" value="GAA4230491.1"/>
    <property type="molecule type" value="Genomic_DNA"/>
</dbReference>
<feature type="domain" description="Thioredoxin" evidence="2">
    <location>
        <begin position="3"/>
        <end position="24"/>
    </location>
</feature>
<reference evidence="4" key="1">
    <citation type="journal article" date="2019" name="Int. J. Syst. Evol. Microbiol.">
        <title>The Global Catalogue of Microorganisms (GCM) 10K type strain sequencing project: providing services to taxonomists for standard genome sequencing and annotation.</title>
        <authorList>
            <consortium name="The Broad Institute Genomics Platform"/>
            <consortium name="The Broad Institute Genome Sequencing Center for Infectious Disease"/>
            <person name="Wu L."/>
            <person name="Ma J."/>
        </authorList>
    </citation>
    <scope>NUCLEOTIDE SEQUENCE [LARGE SCALE GENOMIC DNA]</scope>
    <source>
        <strain evidence="4">JCM 17630</strain>
    </source>
</reference>